<dbReference type="InterPro" id="IPR028994">
    <property type="entry name" value="Integrin_alpha_N"/>
</dbReference>
<reference evidence="3 4" key="1">
    <citation type="submission" date="2020-03" db="EMBL/GenBank/DDBJ databases">
        <title>Bacterial isolates of synthetic phycosphere.</title>
        <authorList>
            <person name="Fu H."/>
            <person name="Moran M.A."/>
        </authorList>
    </citation>
    <scope>NUCLEOTIDE SEQUENCE [LARGE SCALE GENOMIC DNA]</scope>
    <source>
        <strain evidence="3 4">HF1</strain>
    </source>
</reference>
<evidence type="ECO:0000313" key="3">
    <source>
        <dbReference type="EMBL" id="NIY72453.1"/>
    </source>
</evidence>
<evidence type="ECO:0000313" key="4">
    <source>
        <dbReference type="Proteomes" id="UP000709466"/>
    </source>
</evidence>
<name>A0ABX0VXN7_9RHOB</name>
<dbReference type="InterPro" id="IPR013517">
    <property type="entry name" value="FG-GAP"/>
</dbReference>
<keyword evidence="1 2" id="KW-0732">Signal</keyword>
<gene>
    <name evidence="3" type="ORF">HCZ30_08385</name>
</gene>
<feature type="signal peptide" evidence="2">
    <location>
        <begin position="1"/>
        <end position="16"/>
    </location>
</feature>
<dbReference type="Proteomes" id="UP000709466">
    <property type="component" value="Unassembled WGS sequence"/>
</dbReference>
<protein>
    <submittedName>
        <fullName evidence="3">VCBS repeat-containing protein</fullName>
    </submittedName>
</protein>
<proteinExistence type="predicted"/>
<keyword evidence="4" id="KW-1185">Reference proteome</keyword>
<evidence type="ECO:0000256" key="1">
    <source>
        <dbReference type="ARBA" id="ARBA00022729"/>
    </source>
</evidence>
<comment type="caution">
    <text evidence="3">The sequence shown here is derived from an EMBL/GenBank/DDBJ whole genome shotgun (WGS) entry which is preliminary data.</text>
</comment>
<dbReference type="SUPFAM" id="SSF69318">
    <property type="entry name" value="Integrin alpha N-terminal domain"/>
    <property type="match status" value="1"/>
</dbReference>
<accession>A0ABX0VXN7</accession>
<sequence>MRLAALLLLLPGIVQAEVQGAQLLAPTTRYGHGALTNGEYAILEVETDSGSYQFSFLDGVFEDEAPRLFDLNGDGNPEVITVRSDETVGAMIDIYGELPDGSVAGVLQSPPVGQKYRWYAVAGMGDFDGDGAVEVAFVDRPHLAKTLQIAQVDEVDGTWTWTPEASIANLTNHKIQTPHIEGGVDCDGTLWLANGAWTRIMQVTFDGTQYIATDVGAYDADTLANNSNCE</sequence>
<organism evidence="3 4">
    <name type="scientific">Marivivens donghaensis</name>
    <dbReference type="NCBI Taxonomy" id="1699413"/>
    <lineage>
        <taxon>Bacteria</taxon>
        <taxon>Pseudomonadati</taxon>
        <taxon>Pseudomonadota</taxon>
        <taxon>Alphaproteobacteria</taxon>
        <taxon>Rhodobacterales</taxon>
        <taxon>Paracoccaceae</taxon>
        <taxon>Marivivens group</taxon>
        <taxon>Marivivens</taxon>
    </lineage>
</organism>
<dbReference type="RefSeq" id="WP_167637828.1">
    <property type="nucleotide sequence ID" value="NZ_JAATOP010000004.1"/>
</dbReference>
<dbReference type="Pfam" id="PF13517">
    <property type="entry name" value="FG-GAP_3"/>
    <property type="match status" value="1"/>
</dbReference>
<dbReference type="EMBL" id="JAATOP010000004">
    <property type="protein sequence ID" value="NIY72453.1"/>
    <property type="molecule type" value="Genomic_DNA"/>
</dbReference>
<feature type="chain" id="PRO_5045657298" evidence="2">
    <location>
        <begin position="17"/>
        <end position="230"/>
    </location>
</feature>
<evidence type="ECO:0000256" key="2">
    <source>
        <dbReference type="SAM" id="SignalP"/>
    </source>
</evidence>